<evidence type="ECO:0000313" key="2">
    <source>
        <dbReference type="EMBL" id="SBW05584.1"/>
    </source>
</evidence>
<dbReference type="RefSeq" id="WP_296943564.1">
    <property type="nucleotide sequence ID" value="NZ_LT599032.1"/>
</dbReference>
<accession>A0A212K1I5</accession>
<evidence type="ECO:0000256" key="1">
    <source>
        <dbReference type="SAM" id="Coils"/>
    </source>
</evidence>
<reference evidence="2" key="1">
    <citation type="submission" date="2016-04" db="EMBL/GenBank/DDBJ databases">
        <authorList>
            <person name="Evans L.H."/>
            <person name="Alamgir A."/>
            <person name="Owens N."/>
            <person name="Weber N.D."/>
            <person name="Virtaneva K."/>
            <person name="Barbian K."/>
            <person name="Babar A."/>
            <person name="Rosenke K."/>
        </authorList>
    </citation>
    <scope>NUCLEOTIDE SEQUENCE</scope>
    <source>
        <strain evidence="2">86-1</strain>
    </source>
</reference>
<protein>
    <submittedName>
        <fullName evidence="2">Uncharacterized protein</fullName>
    </submittedName>
</protein>
<name>A0A212K1I5_9BACT</name>
<feature type="coiled-coil region" evidence="1">
    <location>
        <begin position="8"/>
        <end position="35"/>
    </location>
</feature>
<keyword evidence="1" id="KW-0175">Coiled coil</keyword>
<organism evidence="2">
    <name type="scientific">uncultured Dysgonomonas sp</name>
    <dbReference type="NCBI Taxonomy" id="206096"/>
    <lineage>
        <taxon>Bacteria</taxon>
        <taxon>Pseudomonadati</taxon>
        <taxon>Bacteroidota</taxon>
        <taxon>Bacteroidia</taxon>
        <taxon>Bacteroidales</taxon>
        <taxon>Dysgonomonadaceae</taxon>
        <taxon>Dysgonomonas</taxon>
        <taxon>environmental samples</taxon>
    </lineage>
</organism>
<sequence>MNEKDKIIASLHKQLQEALSKNRALEQEVALLKYQAENNSKHFHTTSTVPLSVSPKSKTL</sequence>
<dbReference type="AlphaFoldDB" id="A0A212K1I5"/>
<proteinExistence type="predicted"/>
<gene>
    <name evidence="2" type="ORF">KL86DYS1_31150</name>
</gene>
<dbReference type="EMBL" id="FLUM01000003">
    <property type="protein sequence ID" value="SBW05584.1"/>
    <property type="molecule type" value="Genomic_DNA"/>
</dbReference>